<dbReference type="Proteomes" id="UP000794436">
    <property type="component" value="Unassembled WGS sequence"/>
</dbReference>
<evidence type="ECO:0000313" key="2">
    <source>
        <dbReference type="EMBL" id="TMW68989.1"/>
    </source>
</evidence>
<sequence>MGAHVAAGCLQAVMSLTHVELVAVVQQARREYLQSRSIKPTASFEDIHPQFQEASDDAGEAINARGGSYTGGYATKYHALVKLRRNEEVLSVCSAALLAIPDLTELTIEWCRQGLEVFERLLRLIRAPSSVLEQARSIADKLAPVIGVPKVGAQAEKKTKKAKQEKKKHEDEDDDDDDDEKTKQEKVQVNQVNKVNQKKEETNEKNKDDEEIKEGEVKNHAAQLALEKAKMFAGSRDFSNAVHWVGRAIESTQKKSTLADLFALRASYRFRLNLYEIARKDAEQALSCDQSNVEACRWLCESHVKLRREKETRSACLRGLKYNPVHARLKEL</sequence>
<dbReference type="EMBL" id="SPLM01000001">
    <property type="protein sequence ID" value="TMW68989.1"/>
    <property type="molecule type" value="Genomic_DNA"/>
</dbReference>
<dbReference type="SUPFAM" id="SSF48452">
    <property type="entry name" value="TPR-like"/>
    <property type="match status" value="1"/>
</dbReference>
<proteinExistence type="predicted"/>
<comment type="caution">
    <text evidence="2">The sequence shown here is derived from an EMBL/GenBank/DDBJ whole genome shotgun (WGS) entry which is preliminary data.</text>
</comment>
<dbReference type="GO" id="GO:0005634">
    <property type="term" value="C:nucleus"/>
    <property type="evidence" value="ECO:0007669"/>
    <property type="project" value="TreeGrafter"/>
</dbReference>
<feature type="compositionally biased region" description="Basic and acidic residues" evidence="1">
    <location>
        <begin position="197"/>
        <end position="216"/>
    </location>
</feature>
<feature type="region of interest" description="Disordered" evidence="1">
    <location>
        <begin position="153"/>
        <end position="216"/>
    </location>
</feature>
<dbReference type="GO" id="GO:0006457">
    <property type="term" value="P:protein folding"/>
    <property type="evidence" value="ECO:0007669"/>
    <property type="project" value="TreeGrafter"/>
</dbReference>
<dbReference type="Gene3D" id="1.25.40.10">
    <property type="entry name" value="Tetratricopeptide repeat domain"/>
    <property type="match status" value="1"/>
</dbReference>
<reference evidence="2" key="1">
    <citation type="submission" date="2019-03" db="EMBL/GenBank/DDBJ databases">
        <title>Long read genome sequence of the mycoparasitic Pythium oligandrum ATCC 38472 isolated from sugarbeet rhizosphere.</title>
        <authorList>
            <person name="Gaulin E."/>
        </authorList>
    </citation>
    <scope>NUCLEOTIDE SEQUENCE</scope>
    <source>
        <strain evidence="2">ATCC 38472_TT</strain>
    </source>
</reference>
<accession>A0A8K1CTJ7</accession>
<dbReference type="GO" id="GO:0030544">
    <property type="term" value="F:Hsp70 protein binding"/>
    <property type="evidence" value="ECO:0007669"/>
    <property type="project" value="TreeGrafter"/>
</dbReference>
<dbReference type="GO" id="GO:0005829">
    <property type="term" value="C:cytosol"/>
    <property type="evidence" value="ECO:0007669"/>
    <property type="project" value="TreeGrafter"/>
</dbReference>
<name>A0A8K1CTJ7_PYTOL</name>
<dbReference type="InterPro" id="IPR011990">
    <property type="entry name" value="TPR-like_helical_dom_sf"/>
</dbReference>
<organism evidence="2 3">
    <name type="scientific">Pythium oligandrum</name>
    <name type="common">Mycoparasitic fungus</name>
    <dbReference type="NCBI Taxonomy" id="41045"/>
    <lineage>
        <taxon>Eukaryota</taxon>
        <taxon>Sar</taxon>
        <taxon>Stramenopiles</taxon>
        <taxon>Oomycota</taxon>
        <taxon>Peronosporomycetes</taxon>
        <taxon>Pythiales</taxon>
        <taxon>Pythiaceae</taxon>
        <taxon>Pythium</taxon>
    </lineage>
</organism>
<keyword evidence="3" id="KW-1185">Reference proteome</keyword>
<dbReference type="GO" id="GO:0051879">
    <property type="term" value="F:Hsp90 protein binding"/>
    <property type="evidence" value="ECO:0007669"/>
    <property type="project" value="TreeGrafter"/>
</dbReference>
<dbReference type="AlphaFoldDB" id="A0A8K1CTJ7"/>
<evidence type="ECO:0000256" key="1">
    <source>
        <dbReference type="SAM" id="MobiDB-lite"/>
    </source>
</evidence>
<dbReference type="PANTHER" id="PTHR46035:SF1">
    <property type="entry name" value="TETRATRICOPEPTIDE REPEAT PROTEIN 4"/>
    <property type="match status" value="1"/>
</dbReference>
<gene>
    <name evidence="2" type="ORF">Poli38472_001145</name>
</gene>
<evidence type="ECO:0000313" key="3">
    <source>
        <dbReference type="Proteomes" id="UP000794436"/>
    </source>
</evidence>
<protein>
    <submittedName>
        <fullName evidence="2">Uncharacterized protein</fullName>
    </submittedName>
</protein>
<dbReference type="PANTHER" id="PTHR46035">
    <property type="entry name" value="TETRATRICOPEPTIDE REPEAT PROTEIN 4"/>
    <property type="match status" value="1"/>
</dbReference>